<dbReference type="InterPro" id="IPR050807">
    <property type="entry name" value="TransReg_Diox_bact_type"/>
</dbReference>
<organism evidence="3 4">
    <name type="scientific">Kocuria rosea subsp. polaris</name>
    <dbReference type="NCBI Taxonomy" id="136273"/>
    <lineage>
        <taxon>Bacteria</taxon>
        <taxon>Bacillati</taxon>
        <taxon>Actinomycetota</taxon>
        <taxon>Actinomycetes</taxon>
        <taxon>Micrococcales</taxon>
        <taxon>Micrococcaceae</taxon>
        <taxon>Kocuria</taxon>
    </lineage>
</organism>
<name>A0A0W8I928_KOCRO</name>
<dbReference type="GO" id="GO:0005829">
    <property type="term" value="C:cytosol"/>
    <property type="evidence" value="ECO:0007669"/>
    <property type="project" value="TreeGrafter"/>
</dbReference>
<dbReference type="EMBL" id="LQBK01000028">
    <property type="protein sequence ID" value="KUG56270.1"/>
    <property type="molecule type" value="Genomic_DNA"/>
</dbReference>
<dbReference type="Gene3D" id="2.60.120.10">
    <property type="entry name" value="Jelly Rolls"/>
    <property type="match status" value="1"/>
</dbReference>
<protein>
    <recommendedName>
        <fullName evidence="2">HTH cro/C1-type domain-containing protein</fullName>
    </recommendedName>
</protein>
<dbReference type="InterPro" id="IPR011051">
    <property type="entry name" value="RmlC_Cupin_sf"/>
</dbReference>
<feature type="domain" description="HTH cro/C1-type" evidence="2">
    <location>
        <begin position="21"/>
        <end position="75"/>
    </location>
</feature>
<gene>
    <name evidence="3" type="ORF">AVL61_16635</name>
</gene>
<dbReference type="GO" id="GO:0003700">
    <property type="term" value="F:DNA-binding transcription factor activity"/>
    <property type="evidence" value="ECO:0007669"/>
    <property type="project" value="TreeGrafter"/>
</dbReference>
<reference evidence="4" key="1">
    <citation type="submission" date="2015-12" db="EMBL/GenBank/DDBJ databases">
        <authorList>
            <person name="Nair G.R."/>
            <person name="Kaur G."/>
            <person name="Mayilraj S."/>
        </authorList>
    </citation>
    <scope>NUCLEOTIDE SEQUENCE [LARGE SCALE GENOMIC DNA]</scope>
    <source>
        <strain evidence="4">CD08_4</strain>
    </source>
</reference>
<evidence type="ECO:0000313" key="3">
    <source>
        <dbReference type="EMBL" id="KUG56270.1"/>
    </source>
</evidence>
<dbReference type="Gene3D" id="1.10.260.40">
    <property type="entry name" value="lambda repressor-like DNA-binding domains"/>
    <property type="match status" value="1"/>
</dbReference>
<proteinExistence type="predicted"/>
<dbReference type="RefSeq" id="WP_058874577.1">
    <property type="nucleotide sequence ID" value="NZ_LQBK01000028.1"/>
</dbReference>
<dbReference type="PROSITE" id="PS50943">
    <property type="entry name" value="HTH_CROC1"/>
    <property type="match status" value="1"/>
</dbReference>
<comment type="caution">
    <text evidence="3">The sequence shown here is derived from an EMBL/GenBank/DDBJ whole genome shotgun (WGS) entry which is preliminary data.</text>
</comment>
<dbReference type="SUPFAM" id="SSF51182">
    <property type="entry name" value="RmlC-like cupins"/>
    <property type="match status" value="1"/>
</dbReference>
<dbReference type="AlphaFoldDB" id="A0A0W8I928"/>
<accession>A0A0W8I928</accession>
<dbReference type="InterPro" id="IPR014710">
    <property type="entry name" value="RmlC-like_jellyroll"/>
</dbReference>
<dbReference type="CDD" id="cd00093">
    <property type="entry name" value="HTH_XRE"/>
    <property type="match status" value="1"/>
</dbReference>
<dbReference type="InterPro" id="IPR001387">
    <property type="entry name" value="Cro/C1-type_HTH"/>
</dbReference>
<keyword evidence="1" id="KW-0238">DNA-binding</keyword>
<evidence type="ECO:0000256" key="1">
    <source>
        <dbReference type="ARBA" id="ARBA00023125"/>
    </source>
</evidence>
<dbReference type="Pfam" id="PF01381">
    <property type="entry name" value="HTH_3"/>
    <property type="match status" value="1"/>
</dbReference>
<dbReference type="SMART" id="SM00530">
    <property type="entry name" value="HTH_XRE"/>
    <property type="match status" value="1"/>
</dbReference>
<sequence>MATREKGEATAEFVATVGRQIRQQRQHRGWSVQELSDRARVSRRMLTQIELGQANPSLVTVDHIAHALGTDFVSLAMPPTTPAEEASGGRLGAAVRVWSSDRGSEAVLLLATESVPRTELWSWRLAPGDTYHAQPDTAGTEELHQVHAGELIIITSGSALVLRAGEAGRIRSDQRYTYRNDSDTWTEFTRVVTGA</sequence>
<evidence type="ECO:0000313" key="4">
    <source>
        <dbReference type="Proteomes" id="UP000053512"/>
    </source>
</evidence>
<dbReference type="GO" id="GO:0003677">
    <property type="term" value="F:DNA binding"/>
    <property type="evidence" value="ECO:0007669"/>
    <property type="project" value="UniProtKB-KW"/>
</dbReference>
<evidence type="ECO:0000259" key="2">
    <source>
        <dbReference type="PROSITE" id="PS50943"/>
    </source>
</evidence>
<dbReference type="PANTHER" id="PTHR46797:SF1">
    <property type="entry name" value="METHYLPHOSPHONATE SYNTHASE"/>
    <property type="match status" value="1"/>
</dbReference>
<dbReference type="SUPFAM" id="SSF47413">
    <property type="entry name" value="lambda repressor-like DNA-binding domains"/>
    <property type="match status" value="1"/>
</dbReference>
<dbReference type="InterPro" id="IPR010982">
    <property type="entry name" value="Lambda_DNA-bd_dom_sf"/>
</dbReference>
<dbReference type="Proteomes" id="UP000053512">
    <property type="component" value="Unassembled WGS sequence"/>
</dbReference>
<dbReference type="CDD" id="cd02209">
    <property type="entry name" value="cupin_XRE_C"/>
    <property type="match status" value="1"/>
</dbReference>
<dbReference type="PANTHER" id="PTHR46797">
    <property type="entry name" value="HTH-TYPE TRANSCRIPTIONAL REGULATOR"/>
    <property type="match status" value="1"/>
</dbReference>